<sequence>MCLPAKWLHPVSLIFRVAGIGLAAVSAAAMLTASQCTVYADYGWRPRTVTYSDFPAFVYLVAATAIATLLEAVALFLSWSKKGKSKKSWRVLTMLLLGAVVPALLYTSAGAAFAVGWEDIYYYLEPIGRRFSVCRSSVAGGRFCEHVHVSMWLALGAAVAVSFAEFLTTFRWCHGSGSCSDSDSDSDSDSESVCGRGCHCKH</sequence>
<protein>
    <recommendedName>
        <fullName evidence="8">CASP-like protein</fullName>
    </recommendedName>
</protein>
<comment type="similarity">
    <text evidence="2 8">Belongs to the Casparian strip membrane proteins (CASP) family.</text>
</comment>
<evidence type="ECO:0000313" key="11">
    <source>
        <dbReference type="Proteomes" id="UP000807115"/>
    </source>
</evidence>
<keyword evidence="6 8" id="KW-1133">Transmembrane helix</keyword>
<dbReference type="NCBIfam" id="TIGR01569">
    <property type="entry name" value="A_tha_TIGR01569"/>
    <property type="match status" value="1"/>
</dbReference>
<dbReference type="InterPro" id="IPR044173">
    <property type="entry name" value="CASPL"/>
</dbReference>
<feature type="transmembrane region" description="Helical" evidence="8">
    <location>
        <begin position="91"/>
        <end position="117"/>
    </location>
</feature>
<proteinExistence type="inferred from homology"/>
<evidence type="ECO:0000256" key="8">
    <source>
        <dbReference type="RuleBase" id="RU361233"/>
    </source>
</evidence>
<dbReference type="AlphaFoldDB" id="A0A921QZT0"/>
<evidence type="ECO:0000256" key="6">
    <source>
        <dbReference type="ARBA" id="ARBA00022989"/>
    </source>
</evidence>
<comment type="subcellular location">
    <subcellularLocation>
        <location evidence="1 8">Cell membrane</location>
        <topology evidence="1 8">Multi-pass membrane protein</topology>
    </subcellularLocation>
</comment>
<evidence type="ECO:0000259" key="9">
    <source>
        <dbReference type="Pfam" id="PF04535"/>
    </source>
</evidence>
<dbReference type="Pfam" id="PF04535">
    <property type="entry name" value="CASP_dom"/>
    <property type="match status" value="1"/>
</dbReference>
<reference evidence="10" key="1">
    <citation type="journal article" date="2019" name="BMC Genomics">
        <title>A new reference genome for Sorghum bicolor reveals high levels of sequence similarity between sweet and grain genotypes: implications for the genetics of sugar metabolism.</title>
        <authorList>
            <person name="Cooper E.A."/>
            <person name="Brenton Z.W."/>
            <person name="Flinn B.S."/>
            <person name="Jenkins J."/>
            <person name="Shu S."/>
            <person name="Flowers D."/>
            <person name="Luo F."/>
            <person name="Wang Y."/>
            <person name="Xia P."/>
            <person name="Barry K."/>
            <person name="Daum C."/>
            <person name="Lipzen A."/>
            <person name="Yoshinaga Y."/>
            <person name="Schmutz J."/>
            <person name="Saski C."/>
            <person name="Vermerris W."/>
            <person name="Kresovich S."/>
        </authorList>
    </citation>
    <scope>NUCLEOTIDE SEQUENCE</scope>
</reference>
<evidence type="ECO:0000256" key="1">
    <source>
        <dbReference type="ARBA" id="ARBA00004651"/>
    </source>
</evidence>
<comment type="subunit">
    <text evidence="3 8">Homodimer and heterodimers.</text>
</comment>
<evidence type="ECO:0000256" key="2">
    <source>
        <dbReference type="ARBA" id="ARBA00007651"/>
    </source>
</evidence>
<evidence type="ECO:0000313" key="10">
    <source>
        <dbReference type="EMBL" id="KAG0530806.1"/>
    </source>
</evidence>
<evidence type="ECO:0000256" key="7">
    <source>
        <dbReference type="ARBA" id="ARBA00023136"/>
    </source>
</evidence>
<keyword evidence="7 8" id="KW-0472">Membrane</keyword>
<evidence type="ECO:0000256" key="4">
    <source>
        <dbReference type="ARBA" id="ARBA00022475"/>
    </source>
</evidence>
<feature type="domain" description="Casparian strip membrane protein" evidence="9">
    <location>
        <begin position="11"/>
        <end position="159"/>
    </location>
</feature>
<dbReference type="EMBL" id="CM027684">
    <property type="protein sequence ID" value="KAG0530806.1"/>
    <property type="molecule type" value="Genomic_DNA"/>
</dbReference>
<accession>A0A921QZT0</accession>
<evidence type="ECO:0000256" key="5">
    <source>
        <dbReference type="ARBA" id="ARBA00022692"/>
    </source>
</evidence>
<feature type="transmembrane region" description="Helical" evidence="8">
    <location>
        <begin position="149"/>
        <end position="168"/>
    </location>
</feature>
<gene>
    <name evidence="10" type="ORF">BDA96_05G218600</name>
</gene>
<comment type="caution">
    <text evidence="8">Lacks conserved residue(s) required for the propagation of feature annotation.</text>
</comment>
<dbReference type="GO" id="GO:0005886">
    <property type="term" value="C:plasma membrane"/>
    <property type="evidence" value="ECO:0007669"/>
    <property type="project" value="UniProtKB-SubCell"/>
</dbReference>
<dbReference type="InterPro" id="IPR006459">
    <property type="entry name" value="CASP/CASPL"/>
</dbReference>
<dbReference type="PANTHER" id="PTHR36488:SF6">
    <property type="entry name" value="CASP-LIKE PROTEIN 1U4"/>
    <property type="match status" value="1"/>
</dbReference>
<dbReference type="Proteomes" id="UP000807115">
    <property type="component" value="Chromosome 5"/>
</dbReference>
<feature type="transmembrane region" description="Helical" evidence="8">
    <location>
        <begin position="56"/>
        <end position="79"/>
    </location>
</feature>
<name>A0A921QZT0_SORBI</name>
<reference evidence="10" key="2">
    <citation type="submission" date="2020-10" db="EMBL/GenBank/DDBJ databases">
        <authorList>
            <person name="Cooper E.A."/>
            <person name="Brenton Z.W."/>
            <person name="Flinn B.S."/>
            <person name="Jenkins J."/>
            <person name="Shu S."/>
            <person name="Flowers D."/>
            <person name="Luo F."/>
            <person name="Wang Y."/>
            <person name="Xia P."/>
            <person name="Barry K."/>
            <person name="Daum C."/>
            <person name="Lipzen A."/>
            <person name="Yoshinaga Y."/>
            <person name="Schmutz J."/>
            <person name="Saski C."/>
            <person name="Vermerris W."/>
            <person name="Kresovich S."/>
        </authorList>
    </citation>
    <scope>NUCLEOTIDE SEQUENCE</scope>
</reference>
<dbReference type="InterPro" id="IPR006702">
    <property type="entry name" value="CASP_dom"/>
</dbReference>
<keyword evidence="4 8" id="KW-1003">Cell membrane</keyword>
<dbReference type="PANTHER" id="PTHR36488">
    <property type="entry name" value="CASP-LIKE PROTEIN 1U1"/>
    <property type="match status" value="1"/>
</dbReference>
<organism evidence="10 11">
    <name type="scientific">Sorghum bicolor</name>
    <name type="common">Sorghum</name>
    <name type="synonym">Sorghum vulgare</name>
    <dbReference type="NCBI Taxonomy" id="4558"/>
    <lineage>
        <taxon>Eukaryota</taxon>
        <taxon>Viridiplantae</taxon>
        <taxon>Streptophyta</taxon>
        <taxon>Embryophyta</taxon>
        <taxon>Tracheophyta</taxon>
        <taxon>Spermatophyta</taxon>
        <taxon>Magnoliopsida</taxon>
        <taxon>Liliopsida</taxon>
        <taxon>Poales</taxon>
        <taxon>Poaceae</taxon>
        <taxon>PACMAD clade</taxon>
        <taxon>Panicoideae</taxon>
        <taxon>Andropogonodae</taxon>
        <taxon>Andropogoneae</taxon>
        <taxon>Sorghinae</taxon>
        <taxon>Sorghum</taxon>
    </lineage>
</organism>
<keyword evidence="5 8" id="KW-0812">Transmembrane</keyword>
<comment type="caution">
    <text evidence="10">The sequence shown here is derived from an EMBL/GenBank/DDBJ whole genome shotgun (WGS) entry which is preliminary data.</text>
</comment>
<evidence type="ECO:0000256" key="3">
    <source>
        <dbReference type="ARBA" id="ARBA00011489"/>
    </source>
</evidence>